<sequence length="66" mass="7044">MRFEIFADDGSSSRIASPQNESRQRGLAIRSAATPPPASPASRRASPQQQRRTPNNNTFGGSDGSV</sequence>
<accession>A0ABM1MCZ0</accession>
<feature type="compositionally biased region" description="Low complexity" evidence="1">
    <location>
        <begin position="40"/>
        <end position="54"/>
    </location>
</feature>
<dbReference type="GeneID" id="108559617"/>
<name>A0ABM1MCZ0_NICVS</name>
<keyword evidence="2" id="KW-1185">Reference proteome</keyword>
<evidence type="ECO:0000313" key="2">
    <source>
        <dbReference type="Proteomes" id="UP000695000"/>
    </source>
</evidence>
<evidence type="ECO:0000313" key="3">
    <source>
        <dbReference type="RefSeq" id="XP_017772440.1"/>
    </source>
</evidence>
<feature type="compositionally biased region" description="Polar residues" evidence="1">
    <location>
        <begin position="10"/>
        <end position="21"/>
    </location>
</feature>
<dbReference type="Proteomes" id="UP000695000">
    <property type="component" value="Unplaced"/>
</dbReference>
<organism evidence="2 3">
    <name type="scientific">Nicrophorus vespilloides</name>
    <name type="common">Boreal carrion beetle</name>
    <dbReference type="NCBI Taxonomy" id="110193"/>
    <lineage>
        <taxon>Eukaryota</taxon>
        <taxon>Metazoa</taxon>
        <taxon>Ecdysozoa</taxon>
        <taxon>Arthropoda</taxon>
        <taxon>Hexapoda</taxon>
        <taxon>Insecta</taxon>
        <taxon>Pterygota</taxon>
        <taxon>Neoptera</taxon>
        <taxon>Endopterygota</taxon>
        <taxon>Coleoptera</taxon>
        <taxon>Polyphaga</taxon>
        <taxon>Staphyliniformia</taxon>
        <taxon>Silphidae</taxon>
        <taxon>Nicrophorinae</taxon>
        <taxon>Nicrophorus</taxon>
    </lineage>
</organism>
<feature type="region of interest" description="Disordered" evidence="1">
    <location>
        <begin position="1"/>
        <end position="66"/>
    </location>
</feature>
<evidence type="ECO:0000256" key="1">
    <source>
        <dbReference type="SAM" id="MobiDB-lite"/>
    </source>
</evidence>
<gene>
    <name evidence="3" type="primary">LOC108559617</name>
</gene>
<dbReference type="RefSeq" id="XP_017772440.1">
    <property type="nucleotide sequence ID" value="XM_017916951.1"/>
</dbReference>
<reference evidence="3" key="1">
    <citation type="submission" date="2025-08" db="UniProtKB">
        <authorList>
            <consortium name="RefSeq"/>
        </authorList>
    </citation>
    <scope>IDENTIFICATION</scope>
    <source>
        <tissue evidence="3">Whole Larva</tissue>
    </source>
</reference>
<proteinExistence type="predicted"/>
<protein>
    <submittedName>
        <fullName evidence="3">Trithorax group protein osa-like</fullName>
    </submittedName>
</protein>